<evidence type="ECO:0000256" key="7">
    <source>
        <dbReference type="SAM" id="Phobius"/>
    </source>
</evidence>
<feature type="transmembrane region" description="Helical" evidence="7">
    <location>
        <begin position="58"/>
        <end position="74"/>
    </location>
</feature>
<feature type="transmembrane region" description="Helical" evidence="7">
    <location>
        <begin position="624"/>
        <end position="643"/>
    </location>
</feature>
<protein>
    <submittedName>
        <fullName evidence="8">Urea active transporter</fullName>
    </submittedName>
</protein>
<gene>
    <name evidence="8" type="ORF">AWRI3579_g4325</name>
</gene>
<feature type="transmembrane region" description="Helical" evidence="7">
    <location>
        <begin position="405"/>
        <end position="427"/>
    </location>
</feature>
<dbReference type="PROSITE" id="PS50283">
    <property type="entry name" value="NA_SOLUT_SYMP_3"/>
    <property type="match status" value="1"/>
</dbReference>
<feature type="transmembrane region" description="Helical" evidence="7">
    <location>
        <begin position="138"/>
        <end position="159"/>
    </location>
</feature>
<dbReference type="GO" id="GO:0015489">
    <property type="term" value="F:putrescine transmembrane transporter activity"/>
    <property type="evidence" value="ECO:0007669"/>
    <property type="project" value="TreeGrafter"/>
</dbReference>
<sequence>MSSSSDINRILTPNDGYAIVVGFTALFAVSMILISYCLKRYSKEIMTSEEFSTAGRRIRTFLGVTSIISSWTWLSTLSTSSSLTYQNGIFNAYTYAGGAALQLFVFCLVAVTVKLKAPSCHTYLEIIKVRYGPTAHKVYMFFALATNILVTVMLITGAIDSFNALTGANTVGLGFLLTLGVIIYTMFGGLKSTFMGDYTHTIAVVIIILTFLFKVYCTSPLLGSPGKVYDLLKESTEKYPIAGNAEGAFLTFKSRSAGMFFVINIAGNFGTVFLDNSYWNKAISTKAIDGSVFWCYIIGGVCWFFIPLSISTALGAACRALENTPAFPTYPNRMSSDQVAAGFVVPFAAQTLLGKSGAYAALILYISAFCSAFSGELVAVSSISSYDIYQGYINPKATGKQLIRVTHLSCVIFAGCLIGFGIGLHYANVGMGYIYELMGVIISSAVIPATATIFWKDMNKQAVIFTPIIGTGLAIMSWLACTSAEYNHVISVDTTFADNPMLVGNVVALLSPLVFIPIFQLCFGKQNFDWDILKNAITRVSEIEEIEAQDGEVDQDGNVAQDVIKADAKEGPAESSSSSSNHQQDIEKLKPVVSVASAAFEVPQTEIDDMRHLEEIALTKYKKWATYIAWAAAIIFCVLWPMPMYGTGYVWSKQFFTGWVCVMFIFMFITGFVVIIGPIYEGREDIYYTFRGIYWDLTGQSQKLYQWQEENPEKLHVVQSQIYNRAFEKDEDVQNLDDVVG</sequence>
<keyword evidence="6 7" id="KW-0472">Membrane</keyword>
<feature type="transmembrane region" description="Helical" evidence="7">
    <location>
        <begin position="16"/>
        <end position="38"/>
    </location>
</feature>
<evidence type="ECO:0000256" key="4">
    <source>
        <dbReference type="ARBA" id="ARBA00022692"/>
    </source>
</evidence>
<feature type="transmembrane region" description="Helical" evidence="7">
    <location>
        <begin position="94"/>
        <end position="117"/>
    </location>
</feature>
<proteinExistence type="inferred from homology"/>
<evidence type="ECO:0000256" key="3">
    <source>
        <dbReference type="ARBA" id="ARBA00022448"/>
    </source>
</evidence>
<dbReference type="GO" id="GO:0005886">
    <property type="term" value="C:plasma membrane"/>
    <property type="evidence" value="ECO:0007669"/>
    <property type="project" value="TreeGrafter"/>
</dbReference>
<dbReference type="GO" id="GO:0015204">
    <property type="term" value="F:urea transmembrane transporter activity"/>
    <property type="evidence" value="ECO:0007669"/>
    <property type="project" value="InterPro"/>
</dbReference>
<dbReference type="InParanoid" id="A0A1E5R2D3"/>
<dbReference type="PANTHER" id="PTHR46154">
    <property type="match status" value="1"/>
</dbReference>
<dbReference type="STRING" id="56408.A0A1E5R2D3"/>
<dbReference type="NCBIfam" id="TIGR00813">
    <property type="entry name" value="sss"/>
    <property type="match status" value="1"/>
</dbReference>
<reference evidence="9" key="1">
    <citation type="journal article" date="2016" name="Genome Announc.">
        <title>Genome sequences of three species of Hanseniaspora isolated from spontaneous wine fermentations.</title>
        <authorList>
            <person name="Sternes P.R."/>
            <person name="Lee D."/>
            <person name="Kutyna D.R."/>
            <person name="Borneman A.R."/>
        </authorList>
    </citation>
    <scope>NUCLEOTIDE SEQUENCE [LARGE SCALE GENOMIC DNA]</scope>
    <source>
        <strain evidence="9">AWRI3579</strain>
    </source>
</reference>
<keyword evidence="5 7" id="KW-1133">Transmembrane helix</keyword>
<evidence type="ECO:0000313" key="8">
    <source>
        <dbReference type="EMBL" id="OEJ80723.1"/>
    </source>
</evidence>
<feature type="transmembrane region" description="Helical" evidence="7">
    <location>
        <begin position="362"/>
        <end position="384"/>
    </location>
</feature>
<accession>A0A1E5R2D3</accession>
<feature type="transmembrane region" description="Helical" evidence="7">
    <location>
        <begin position="287"/>
        <end position="306"/>
    </location>
</feature>
<feature type="transmembrane region" description="Helical" evidence="7">
    <location>
        <begin position="202"/>
        <end position="222"/>
    </location>
</feature>
<feature type="transmembrane region" description="Helical" evidence="7">
    <location>
        <begin position="500"/>
        <end position="523"/>
    </location>
</feature>
<keyword evidence="3" id="KW-0813">Transport</keyword>
<evidence type="ECO:0000256" key="5">
    <source>
        <dbReference type="ARBA" id="ARBA00022989"/>
    </source>
</evidence>
<dbReference type="GO" id="GO:0015606">
    <property type="term" value="F:spermidine transmembrane transporter activity"/>
    <property type="evidence" value="ECO:0007669"/>
    <property type="project" value="TreeGrafter"/>
</dbReference>
<feature type="transmembrane region" description="Helical" evidence="7">
    <location>
        <begin position="257"/>
        <end position="275"/>
    </location>
</feature>
<dbReference type="InterPro" id="IPR031155">
    <property type="entry name" value="DUR"/>
</dbReference>
<dbReference type="OrthoDB" id="6132759at2759"/>
<comment type="similarity">
    <text evidence="2">Belongs to the sodium:solute symporter (SSF) (TC 2.A.21) family.</text>
</comment>
<dbReference type="InterPro" id="IPR001734">
    <property type="entry name" value="Na/solute_symporter"/>
</dbReference>
<keyword evidence="4 7" id="KW-0812">Transmembrane</keyword>
<feature type="transmembrane region" description="Helical" evidence="7">
    <location>
        <begin position="462"/>
        <end position="480"/>
    </location>
</feature>
<dbReference type="InterPro" id="IPR038377">
    <property type="entry name" value="Na/Glc_symporter_sf"/>
</dbReference>
<feature type="transmembrane region" description="Helical" evidence="7">
    <location>
        <begin position="433"/>
        <end position="455"/>
    </location>
</feature>
<evidence type="ECO:0000313" key="9">
    <source>
        <dbReference type="Proteomes" id="UP000095728"/>
    </source>
</evidence>
<dbReference type="CDD" id="cd11476">
    <property type="entry name" value="SLC5sbd_DUR3"/>
    <property type="match status" value="1"/>
</dbReference>
<dbReference type="FunCoup" id="A0A1E5R2D3">
    <property type="interactions" value="830"/>
</dbReference>
<name>A0A1E5R2D3_9ASCO</name>
<comment type="subcellular location">
    <subcellularLocation>
        <location evidence="1">Membrane</location>
        <topology evidence="1">Multi-pass membrane protein</topology>
    </subcellularLocation>
</comment>
<evidence type="ECO:0000256" key="2">
    <source>
        <dbReference type="ARBA" id="ARBA00006434"/>
    </source>
</evidence>
<dbReference type="Proteomes" id="UP000095728">
    <property type="component" value="Unassembled WGS sequence"/>
</dbReference>
<comment type="caution">
    <text evidence="8">The sequence shown here is derived from an EMBL/GenBank/DDBJ whole genome shotgun (WGS) entry which is preliminary data.</text>
</comment>
<keyword evidence="9" id="KW-1185">Reference proteome</keyword>
<evidence type="ECO:0000256" key="1">
    <source>
        <dbReference type="ARBA" id="ARBA00004141"/>
    </source>
</evidence>
<dbReference type="Gene3D" id="1.20.1730.10">
    <property type="entry name" value="Sodium/glucose cotransporter"/>
    <property type="match status" value="1"/>
</dbReference>
<dbReference type="EMBL" id="LPNM01000011">
    <property type="protein sequence ID" value="OEJ80723.1"/>
    <property type="molecule type" value="Genomic_DNA"/>
</dbReference>
<dbReference type="PANTHER" id="PTHR46154:SF4">
    <property type="entry name" value="UREA ACTIVE TRANSPORTER"/>
    <property type="match status" value="1"/>
</dbReference>
<feature type="transmembrane region" description="Helical" evidence="7">
    <location>
        <begin position="171"/>
        <end position="190"/>
    </location>
</feature>
<organism evidence="8 9">
    <name type="scientific">Hanseniaspora osmophila</name>
    <dbReference type="NCBI Taxonomy" id="56408"/>
    <lineage>
        <taxon>Eukaryota</taxon>
        <taxon>Fungi</taxon>
        <taxon>Dikarya</taxon>
        <taxon>Ascomycota</taxon>
        <taxon>Saccharomycotina</taxon>
        <taxon>Saccharomycetes</taxon>
        <taxon>Saccharomycodales</taxon>
        <taxon>Saccharomycodaceae</taxon>
        <taxon>Hanseniaspora</taxon>
    </lineage>
</organism>
<dbReference type="AlphaFoldDB" id="A0A1E5R2D3"/>
<feature type="transmembrane region" description="Helical" evidence="7">
    <location>
        <begin position="655"/>
        <end position="680"/>
    </location>
</feature>
<evidence type="ECO:0000256" key="6">
    <source>
        <dbReference type="ARBA" id="ARBA00023136"/>
    </source>
</evidence>